<feature type="region of interest" description="Disordered" evidence="4">
    <location>
        <begin position="1195"/>
        <end position="1248"/>
    </location>
</feature>
<name>A0AAV7XT90_9NEOP</name>
<dbReference type="InterPro" id="IPR035992">
    <property type="entry name" value="Ricin_B-like_lectins"/>
</dbReference>
<dbReference type="PANTHER" id="PTHR16166:SF141">
    <property type="entry name" value="INTERMEMBRANE LIPID TRANSFER PROTEIN VPS13D"/>
    <property type="match status" value="1"/>
</dbReference>
<dbReference type="Gene3D" id="2.80.10.50">
    <property type="match status" value="1"/>
</dbReference>
<dbReference type="Pfam" id="PF25036">
    <property type="entry name" value="VPS13_VAB"/>
    <property type="match status" value="1"/>
</dbReference>
<sequence>MLEGLVAWVLNTYLGKYVENLNTHQLSVALLQGEVELENLPLRKDALRHFGLPIQVRAGFIGKIKLQIPVRAIRSAPWVILIEQLYLVAGPVRLNEWDDEVEEQASQDYKLSILDALEAEWRAEYDNQGSSYYASSYSSWLSYGTSVVTNVVENLQLKITDVHIRYEDDITIPNEAFAFGITMDTLSAQSCDDTWQPRYLSGDTGPNIFKLLELSALGVYWDKVDPSGLFGDLSLGELAVALSQVGVKYKSHNFLLSPVSAQAHVKRNRSEQPLRSRLQPRIVCDLHLEEVPLSLFDWQYGQMVGCFKGLQSIERVRRHRRYRPDCSVTDDPKAWWIYLARCYCPRLKQSNRSCTWEDVLKLARENVNYVATYEQLLSNPSITLQPQAKELKDTVEHNRSLEELRTLREISMRRVRPVPDPADRTSASITPPNTSTGRGILYQWFPTWWGWSETGEIISTNDSQESTVEQQIEGQLLDALADTVDNNSLLRRDVVFCQMNFTLKEGTFHLCSEKHAEDREEMQEDNKKSVLELHFENVQLNLESRPRTSSQRISVSLGALYVWDRLTKDTVFPVLVAPQGHDSAPSALSTRGPRAFPPGLQRLRNQSSSSIGATSTPNTARRTSQIEDSLFELVYEHKPFNSNSDYRLHIRSQSLDVVYNPTAVEWLTNFFTQPYQQLDWTLRQAARHGYQAMKRRTRKELMRNWEELLEGHLSNRKTWELELNISAPQIILVEHFCDKNAVIAVVDFGRFHLSTQNTHRIETQAPPPLITTTRDSDDEDEAFQTPCSTPPGSAASESESEVDEVMDETLNSQLSGDLNKEGLNEWSLHHRLYDRYTVEFGDLQILVGKVKDNWKYAHLKGTSTLHVLDRFNISLQIERRVVFTRDPQFPSLTVSGNLPKLVVHVNESKIQALRTMVDIISGPGLPSPFRSQEPSMPRENIESSDTDDEMLEEKDEKSEKLMSRLVMLQFSIDQMALEVQSRGRSVAELQVSGVRAGFTKRPFDTSLSLSVHSLLLVDALQTFGPDFELLVASHKHVGMDSVSGSLRDSEPTSPTSPGSPSPDVQSPRSTKFTTPMALTQALTSLQYDSSGPRAISPSWSVPSPPPMITSPQFIAGGLSARASYIGLDTFDHEALITIEILLVSPDCPTNNDPSDTSPRETLQIVSVQFNNLDIIANQETIVELIGFTRRVFPMKQSKRHPGPHVPRSSSPSGRSSAHPRTDNPPHSPSPGSSAQIHHSHPMAHQGHIASSATARTELTFDFHRLNVLLLRAVLKDNVHVGRKIATATMSEAKIHATIGHQLVVGGSLGGLQVLDLTPEGQKHQRILSLGKDPLVSERVPDLATCLGADLYSMGQANASVCVEEKQVQAFSFSVSRSLGGISASGPSLPAANQQDSDAVDVKIRMASVLYTHSPCLVNELGSCASEFKQYLSNLASSIKSAATEMALGLVHARAEALAQSLYMSSRLSASFYGGSGSELSSPKRRRRSVSRSSEVYESMPTTANPSVCNTKGNVTPTSPGEGEEDSLSSATELKLDVVLDTPVVVMPRSSTSAEVLVAHLGKISINNLQDNNVSMEASQEHFWGLGQPKEKFSIEIRDMNLFSLDTSKTVDGARRQGGLPVHGHVDSLLRAEQLYACAESGVHILHDTVIKLDVERVVGCGMMQKADSLSSLLLDDNTVDFQEYQSQDSLQVSGSVVTPLKVSLSRQQYEQLLDTANSLLSGSAPSLSSSFTPSSTVASHMQNAGSTLPRAPLGDIAEEESEMHTGVSTLNMDSTLRARMLHQSPPTVELTRPVLPHRITIKVSFELPIFTLELKGDLGRGEQGLVDLSCSDFKLQFERQRPYETVIEMSLRSLLMEDLLQPPDSKHRFLLVSSNGSDAGRSQYCDVPAFLSKSCPNLSFNSSGASNFLHENYHLRHHQHHHGSLPDHLENESAFGSSKSKVKQHRARKAAPTVIGDYPSTPPPSPQHQSCGRLVRDDTLVRINIVLIDRNAPKLTSLFNNIHRSVNVDFNTLDIIVNVESWVVILDFFGFGPSTRTPQTKEQVPKNAGSMDPVESIQSLNTQLELEIWSLTLVLNRPEYEVARANVSQLSTSIVNRNNNLSLDGRLGKMSLMDATPHSAFYRERFISSGSEALNVHFFRFGAPDPTLKREYDSQLRIDMSSVLYVHTQRFLSEINAFFRHFSQLQNLLSNIRSASQVQEVPVRRSRRLLVVTAGSPVLLLPLSSYSTDILVADLGKLSITNKFLLAASEGTISKVCEEPESADAWPLLDVMQIDLANMDLYAGQRLPATDSMREGSSLCFGSFVVAKRGPSLLREKCQLKLQLESNLDSMFSHAVPDMSVRGTLSRLSAAVDLSQYRLIRGLLSYNIGECLDDVDTLVAEASFNTSTQSAVSQPLSTDSVWMLMSIHLDLVDVTLKLQLSHGPEPWCDLSPGHTHIPSQGQGESSLACINFIKSRLTVETYSDKSQDVDLVSQEILITDTRFQDEPVNKRSNVFTNILQPINMSFSKDMVQAEIHHRKRRDYSKFTILLNSMRLMAVLDWWEVVKDFISENAENPFTGVEKVDISNTRPAHIDESDGGPIVPYELKLNVTASEVVVVEDTSQWDANAVILKSTTVVSFKPGQKNEPLSCNLNHCEVFSCVLGMEDETALSIIDPVTINMDLKRQPSADGGVDEEQVLVISTTQQLSVRLSYHDVRMFMQMLSSLKQQTMSARNQEIKNLSRPANFANQIHKLSTLGFETEDCAQALDKCDGKIDDAALWLTQNAVNRPYLNVVEQTSALSFQLVQVNVKCLSICVIDDCRDADVPLLELSLSSLNAEQSYGSAGSCKVEGVLASDYYNRVLSGWEPFVEPWSFKLLWDRARHSDGSEQTGITVKSEDILNLNITSTLVELYKSVKENWTEDYYCTNNTRLTGSPAGHRRRSPFVPFALRNDTGSRIFFTTCVTSADRIANPNSDESNAKWTPVAPGATIPFTFEERGKLRHKYTHKYKVHQLGICVEGWRPIPPISVDKVGIFFRPATPDAQRSVGERLMKKLPAGSGDHLDLPGARVVLEVTLEGSAQKLVTVRSALLLRNQLQDPVELRLENTLLQGSAWAGVKTIQIAPQSVMPVPLTHALAQIWVRPVTGSYHAFSTHPISWAAVTKPGETMEETHSCQVNRGSSYKFCAAVTRENYPLERTGLWVQPAHTITLLCCVTIVNLLPYDLHYAVHSKTLTASRASGVIKPGGQDPVREVDIDGTIEFSFHLDNFPGSGTLVLPPQPNSSFTQRLRLHDLSSRRLFLQASVNVNKGSAIKVVVWAPYWIVNKTGLPLVFRQEGVPEETAGQFAEHEVARMVAPLLFSYSDHEASPTVVARVGSGVHPEGVPQWCDHFHLHPGIAFCRLVVSFRESRPDVIYLMGIEVKTGRGRYRHTNIVTLSPHYQLFNRSSYKLQFAQKYFATTLSDPGAQATYLTAVPNCCLPFHWPRQEKEQLLCVRLVTVANCLWSGGFRINVTDSLHVNIRDRDGRMYFLRLEIVLQGATYFVVFTDANTMPPPIRIDNYSEVPMTFYQSCVQVESLQWSIRPHLSMPYAWDEPTQASSISLVAPGGASAVYDMNTLGRGRDLTYENFIYIAFTGTFKNLSDGPFDPLDVEGQQLVLDVPPGGTRVVLARKEQGARSQLWRMTGEGQLQHEGSSPPRDPRVSSSSAYSDKILVLDIAGPAPQPAQYVGLTLRRVDNRRRSTQTWRFTEDGRLCCAHNNMCVQAKDGFFGLRQGMSGASGARWQQWCEAVLGPPQPVTHRLTEEGLPLEQAVSRQRLRPGSGFLAVNVLTDGPTRVLEITDIKQKQKYALLEERDWAHISATQRPSLLHNESGQSSPGGRVDMNICLFLDRGLGVSIVSRQPPEELVFIRLIGIALELQFGLDSQRLSVSVEDVQVDNQLYNAQCPVLVHVNPVASKKDGSLDGPQPAFVIAAERVTSPNINAEIFKYLSVVITRLCLSIEESLLLKLVIWAGYHQSASAQEDVGESEFETQRILSEATSIHAKRYYFGHLQLMPSEFRLSVYTSSKLPPDLQAVKRKLGLRLIKFEDAGVDLGGFVKQHPFETSSFLFSSIIKHYQQMLKWRAHNILGSSDFLGNPAALASDVSEGFSGLIFEGSVKTLVKNVAHGLTNSTAKFTESLGDGLGHVIMDEEHEEARRRMRGGNTFMEHVSSGLKGFGFGVLGGIFSVVKQPWDGAMNEGVPGFVTGVGKGLVGTVTKPVIGVLDLASEGASAFRELCRDSSRSSPTRFRAPRCVVGPAGLLPTYSAKQSEGQEYLYTINDRNYSEILMAYEVLLSGSEDLRILVSSEKVRVFSCSGSQSGSQSNATVVLQTHLCDLFECQPVPMQKGSNTLHFIELTIRADITSGSSGGGSQETIKRPLVQCSSERVAVWVSQQVNYAKEMFEERRYTLLKSSSNFMDD</sequence>
<dbReference type="EMBL" id="JAPTSV010000005">
    <property type="protein sequence ID" value="KAJ1527701.1"/>
    <property type="molecule type" value="Genomic_DNA"/>
</dbReference>
<feature type="region of interest" description="Disordered" evidence="4">
    <location>
        <begin position="924"/>
        <end position="955"/>
    </location>
</feature>
<dbReference type="SUPFAM" id="SSF50370">
    <property type="entry name" value="Ricin B-like lectins"/>
    <property type="match status" value="1"/>
</dbReference>
<dbReference type="GO" id="GO:0006623">
    <property type="term" value="P:protein targeting to vacuole"/>
    <property type="evidence" value="ECO:0007669"/>
    <property type="project" value="TreeGrafter"/>
</dbReference>
<dbReference type="SMART" id="SM00165">
    <property type="entry name" value="UBA"/>
    <property type="match status" value="1"/>
</dbReference>
<evidence type="ECO:0000256" key="3">
    <source>
        <dbReference type="ARBA" id="ARBA00023055"/>
    </source>
</evidence>
<dbReference type="PANTHER" id="PTHR16166">
    <property type="entry name" value="VACUOLAR PROTEIN SORTING-ASSOCIATED PROTEIN VPS13"/>
    <property type="match status" value="1"/>
</dbReference>
<dbReference type="Proteomes" id="UP001075354">
    <property type="component" value="Chromosome 5"/>
</dbReference>
<keyword evidence="2" id="KW-0813">Transport</keyword>
<dbReference type="InterPro" id="IPR026854">
    <property type="entry name" value="VPS13_N"/>
</dbReference>
<dbReference type="GO" id="GO:0007005">
    <property type="term" value="P:mitochondrion organization"/>
    <property type="evidence" value="ECO:0007669"/>
    <property type="project" value="TreeGrafter"/>
</dbReference>
<dbReference type="InterPro" id="IPR026847">
    <property type="entry name" value="VPS13"/>
</dbReference>
<evidence type="ECO:0000256" key="4">
    <source>
        <dbReference type="SAM" id="MobiDB-lite"/>
    </source>
</evidence>
<dbReference type="InterPro" id="IPR015940">
    <property type="entry name" value="UBA"/>
</dbReference>
<protein>
    <recommendedName>
        <fullName evidence="5">UBA domain-containing protein</fullName>
    </recommendedName>
</protein>
<evidence type="ECO:0000313" key="7">
    <source>
        <dbReference type="Proteomes" id="UP001075354"/>
    </source>
</evidence>
<feature type="region of interest" description="Disordered" evidence="4">
    <location>
        <begin position="1041"/>
        <end position="1071"/>
    </location>
</feature>
<feature type="region of interest" description="Disordered" evidence="4">
    <location>
        <begin position="582"/>
        <end position="622"/>
    </location>
</feature>
<dbReference type="PROSITE" id="PS50030">
    <property type="entry name" value="UBA"/>
    <property type="match status" value="1"/>
</dbReference>
<gene>
    <name evidence="6" type="ORF">ONE63_007660</name>
</gene>
<keyword evidence="3" id="KW-0445">Lipid transport</keyword>
<keyword evidence="7" id="KW-1185">Reference proteome</keyword>
<accession>A0AAV7XT90</accession>
<feature type="compositionally biased region" description="Acidic residues" evidence="4">
    <location>
        <begin position="798"/>
        <end position="807"/>
    </location>
</feature>
<comment type="caution">
    <text evidence="6">The sequence shown here is derived from an EMBL/GenBank/DDBJ whole genome shotgun (WGS) entry which is preliminary data.</text>
</comment>
<dbReference type="CDD" id="cd23453">
    <property type="entry name" value="beta-trefoil_Ricin_VPS13D"/>
    <property type="match status" value="1"/>
</dbReference>
<dbReference type="GO" id="GO:0045053">
    <property type="term" value="P:protein retention in Golgi apparatus"/>
    <property type="evidence" value="ECO:0007669"/>
    <property type="project" value="TreeGrafter"/>
</dbReference>
<dbReference type="Gene3D" id="1.10.8.10">
    <property type="entry name" value="DNA helicase RuvA subunit, C-terminal domain"/>
    <property type="match status" value="1"/>
</dbReference>
<dbReference type="Pfam" id="PF12624">
    <property type="entry name" value="VPS13_N"/>
    <property type="match status" value="1"/>
</dbReference>
<evidence type="ECO:0000259" key="5">
    <source>
        <dbReference type="PROSITE" id="PS50030"/>
    </source>
</evidence>
<feature type="compositionally biased region" description="Low complexity" evidence="4">
    <location>
        <begin position="1205"/>
        <end position="1218"/>
    </location>
</feature>
<evidence type="ECO:0000256" key="2">
    <source>
        <dbReference type="ARBA" id="ARBA00022448"/>
    </source>
</evidence>
<feature type="compositionally biased region" description="Polar residues" evidence="4">
    <location>
        <begin position="603"/>
        <end position="622"/>
    </location>
</feature>
<evidence type="ECO:0000256" key="1">
    <source>
        <dbReference type="ARBA" id="ARBA00006545"/>
    </source>
</evidence>
<dbReference type="GO" id="GO:0006869">
    <property type="term" value="P:lipid transport"/>
    <property type="evidence" value="ECO:0007669"/>
    <property type="project" value="UniProtKB-KW"/>
</dbReference>
<feature type="region of interest" description="Disordered" evidence="4">
    <location>
        <begin position="1472"/>
        <end position="1529"/>
    </location>
</feature>
<proteinExistence type="inferred from homology"/>
<feature type="compositionally biased region" description="Low complexity" evidence="4">
    <location>
        <begin position="1051"/>
        <end position="1062"/>
    </location>
</feature>
<feature type="domain" description="UBA" evidence="5">
    <location>
        <begin position="2721"/>
        <end position="2764"/>
    </location>
</feature>
<evidence type="ECO:0000313" key="6">
    <source>
        <dbReference type="EMBL" id="KAJ1527701.1"/>
    </source>
</evidence>
<dbReference type="InterPro" id="IPR056747">
    <property type="entry name" value="VPS13-like_M"/>
</dbReference>
<organism evidence="6 7">
    <name type="scientific">Megalurothrips usitatus</name>
    <name type="common">bean blossom thrips</name>
    <dbReference type="NCBI Taxonomy" id="439358"/>
    <lineage>
        <taxon>Eukaryota</taxon>
        <taxon>Metazoa</taxon>
        <taxon>Ecdysozoa</taxon>
        <taxon>Arthropoda</taxon>
        <taxon>Hexapoda</taxon>
        <taxon>Insecta</taxon>
        <taxon>Pterygota</taxon>
        <taxon>Neoptera</taxon>
        <taxon>Paraneoptera</taxon>
        <taxon>Thysanoptera</taxon>
        <taxon>Terebrantia</taxon>
        <taxon>Thripoidea</taxon>
        <taxon>Thripidae</taxon>
        <taxon>Megalurothrips</taxon>
    </lineage>
</organism>
<feature type="region of interest" description="Disordered" evidence="4">
    <location>
        <begin position="3660"/>
        <end position="3681"/>
    </location>
</feature>
<feature type="compositionally biased region" description="Polar residues" evidence="4">
    <location>
        <begin position="1499"/>
        <end position="1518"/>
    </location>
</feature>
<dbReference type="SUPFAM" id="SSF46934">
    <property type="entry name" value="UBA-like"/>
    <property type="match status" value="1"/>
</dbReference>
<feature type="compositionally biased region" description="Acidic residues" evidence="4">
    <location>
        <begin position="942"/>
        <end position="953"/>
    </location>
</feature>
<comment type="similarity">
    <text evidence="1">Belongs to the VPS13 family.</text>
</comment>
<dbReference type="Pfam" id="PF25033">
    <property type="entry name" value="VPS13_M"/>
    <property type="match status" value="1"/>
</dbReference>
<dbReference type="InterPro" id="IPR009060">
    <property type="entry name" value="UBA-like_sf"/>
</dbReference>
<dbReference type="CDD" id="cd14306">
    <property type="entry name" value="UBA_VP13D"/>
    <property type="match status" value="1"/>
</dbReference>
<feature type="region of interest" description="Disordered" evidence="4">
    <location>
        <begin position="1731"/>
        <end position="1750"/>
    </location>
</feature>
<dbReference type="InterPro" id="IPR009543">
    <property type="entry name" value="VPS13_VAB"/>
</dbReference>
<feature type="region of interest" description="Disordered" evidence="4">
    <location>
        <begin position="761"/>
        <end position="807"/>
    </location>
</feature>
<dbReference type="InterPro" id="IPR041969">
    <property type="entry name" value="VP13D_UBA"/>
</dbReference>
<reference evidence="6" key="1">
    <citation type="submission" date="2022-12" db="EMBL/GenBank/DDBJ databases">
        <title>Chromosome-level genome assembly of the bean flower thrips Megalurothrips usitatus.</title>
        <authorList>
            <person name="Ma L."/>
            <person name="Liu Q."/>
            <person name="Li H."/>
            <person name="Cai W."/>
        </authorList>
    </citation>
    <scope>NUCLEOTIDE SEQUENCE</scope>
    <source>
        <strain evidence="6">Cailab_2022a</strain>
    </source>
</reference>